<name>X0X6W4_9ZZZZ</name>
<keyword evidence="1" id="KW-1133">Transmembrane helix</keyword>
<organism evidence="2">
    <name type="scientific">marine sediment metagenome</name>
    <dbReference type="NCBI Taxonomy" id="412755"/>
    <lineage>
        <taxon>unclassified sequences</taxon>
        <taxon>metagenomes</taxon>
        <taxon>ecological metagenomes</taxon>
    </lineage>
</organism>
<keyword evidence="1" id="KW-0812">Transmembrane</keyword>
<evidence type="ECO:0000313" key="2">
    <source>
        <dbReference type="EMBL" id="GAG32408.1"/>
    </source>
</evidence>
<keyword evidence="1" id="KW-0472">Membrane</keyword>
<accession>X0X6W4</accession>
<evidence type="ECO:0000256" key="1">
    <source>
        <dbReference type="SAM" id="Phobius"/>
    </source>
</evidence>
<protein>
    <submittedName>
        <fullName evidence="2">Uncharacterized protein</fullName>
    </submittedName>
</protein>
<gene>
    <name evidence="2" type="ORF">S01H1_68474</name>
</gene>
<dbReference type="EMBL" id="BARS01045414">
    <property type="protein sequence ID" value="GAG32408.1"/>
    <property type="molecule type" value="Genomic_DNA"/>
</dbReference>
<proteinExistence type="predicted"/>
<reference evidence="2" key="1">
    <citation type="journal article" date="2014" name="Front. Microbiol.">
        <title>High frequency of phylogenetically diverse reductive dehalogenase-homologous genes in deep subseafloor sedimentary metagenomes.</title>
        <authorList>
            <person name="Kawai M."/>
            <person name="Futagami T."/>
            <person name="Toyoda A."/>
            <person name="Takaki Y."/>
            <person name="Nishi S."/>
            <person name="Hori S."/>
            <person name="Arai W."/>
            <person name="Tsubouchi T."/>
            <person name="Morono Y."/>
            <person name="Uchiyama I."/>
            <person name="Ito T."/>
            <person name="Fujiyama A."/>
            <person name="Inagaki F."/>
            <person name="Takami H."/>
        </authorList>
    </citation>
    <scope>NUCLEOTIDE SEQUENCE</scope>
    <source>
        <strain evidence="2">Expedition CK06-06</strain>
    </source>
</reference>
<dbReference type="AlphaFoldDB" id="X0X6W4"/>
<feature type="transmembrane region" description="Helical" evidence="1">
    <location>
        <begin position="6"/>
        <end position="27"/>
    </location>
</feature>
<comment type="caution">
    <text evidence="2">The sequence shown here is derived from an EMBL/GenBank/DDBJ whole genome shotgun (WGS) entry which is preliminary data.</text>
</comment>
<sequence>MIIALVIGFVALGASVLFIILWIRYAVDRINSNISNVDERLLDIENELNKI</sequence>